<protein>
    <submittedName>
        <fullName evidence="3">Hydroperoxide reductase</fullName>
    </submittedName>
</protein>
<dbReference type="Gene3D" id="3.30.300.20">
    <property type="match status" value="2"/>
</dbReference>
<dbReference type="PANTHER" id="PTHR35368:SF1">
    <property type="entry name" value="HYDROPEROXIDE REDUCTASE"/>
    <property type="match status" value="1"/>
</dbReference>
<dbReference type="Pfam" id="PF02566">
    <property type="entry name" value="OsmC"/>
    <property type="match status" value="2"/>
</dbReference>
<evidence type="ECO:0000256" key="1">
    <source>
        <dbReference type="SAM" id="Coils"/>
    </source>
</evidence>
<gene>
    <name evidence="3" type="ORF">M0812_15744</name>
</gene>
<sequence>MSESQSNAENFFSDLSDETSQSQSSVNYSSYSSVNTTQSTTENTTNQSNFDKVVDLLNNTSELIKDIDTKIQKEANNNIKEISRILVTVKNEILQKTKQLKKDKGDLKQKSKKKVALLKKKVRKHKNEKQEIVKLKEELFKENNRLRKKLKDYLSEDDVVNIATDLTKNWINHINVQKIQNTLKNSQENQLIKEESIHLQWFFNKRHQFETVLFHNKGKNIIKADTPKSIGGHGSAPTPIEMITYSIGAQFTQTFVYLCSLRNLSIDGCYVESIVQTNMKRILGIEENEPLVTMVKVTLAVQTKSNQEKINEIFEQAKKICPALNFIRGTINCKSKTAHKKSGRLHQRKEKNKHILNNIYLKNVKKYHHKVKKQGIRAELKSSVVHGSWECDNALKAGQFKAIISYSKRETEIWEVDSLQDFGGTYNAPTISQLFLSGIGSCYLSQIALAASMNNVRLDELSLDCSLDVDYSKYLSKEINIESNELLKTFDNLAFNVKLASTASEKVLKLVDKQAANKCLGIYMANNSVPLSITLKINEKLDEKYLLESKKESCDIM</sequence>
<dbReference type="InterPro" id="IPR036102">
    <property type="entry name" value="OsmC/Ohrsf"/>
</dbReference>
<keyword evidence="1" id="KW-0175">Coiled coil</keyword>
<evidence type="ECO:0000313" key="4">
    <source>
        <dbReference type="Proteomes" id="UP001146793"/>
    </source>
</evidence>
<accession>A0AAV7ZI89</accession>
<feature type="region of interest" description="Disordered" evidence="2">
    <location>
        <begin position="1"/>
        <end position="27"/>
    </location>
</feature>
<name>A0AAV7ZI89_9EUKA</name>
<dbReference type="InterPro" id="IPR015946">
    <property type="entry name" value="KH_dom-like_a/b"/>
</dbReference>
<dbReference type="EMBL" id="JANTQA010000032">
    <property type="protein sequence ID" value="KAJ3439705.1"/>
    <property type="molecule type" value="Genomic_DNA"/>
</dbReference>
<dbReference type="PANTHER" id="PTHR35368">
    <property type="entry name" value="HYDROPEROXIDE REDUCTASE"/>
    <property type="match status" value="1"/>
</dbReference>
<evidence type="ECO:0000313" key="3">
    <source>
        <dbReference type="EMBL" id="KAJ3439705.1"/>
    </source>
</evidence>
<dbReference type="AlphaFoldDB" id="A0AAV7ZI89"/>
<feature type="compositionally biased region" description="Polar residues" evidence="2">
    <location>
        <begin position="1"/>
        <end position="10"/>
    </location>
</feature>
<organism evidence="3 4">
    <name type="scientific">Anaeramoeba flamelloides</name>
    <dbReference type="NCBI Taxonomy" id="1746091"/>
    <lineage>
        <taxon>Eukaryota</taxon>
        <taxon>Metamonada</taxon>
        <taxon>Anaeramoebidae</taxon>
        <taxon>Anaeramoeba</taxon>
    </lineage>
</organism>
<dbReference type="InterPro" id="IPR052924">
    <property type="entry name" value="OsmC/Ohr_hydroprdx_reductase"/>
</dbReference>
<dbReference type="Proteomes" id="UP001146793">
    <property type="component" value="Unassembled WGS sequence"/>
</dbReference>
<dbReference type="InterPro" id="IPR003718">
    <property type="entry name" value="OsmC/Ohr_fam"/>
</dbReference>
<dbReference type="SUPFAM" id="SSF82784">
    <property type="entry name" value="OsmC-like"/>
    <property type="match status" value="2"/>
</dbReference>
<comment type="caution">
    <text evidence="3">The sequence shown here is derived from an EMBL/GenBank/DDBJ whole genome shotgun (WGS) entry which is preliminary data.</text>
</comment>
<proteinExistence type="predicted"/>
<feature type="coiled-coil region" evidence="1">
    <location>
        <begin position="72"/>
        <end position="156"/>
    </location>
</feature>
<reference evidence="3" key="1">
    <citation type="submission" date="2022-08" db="EMBL/GenBank/DDBJ databases">
        <title>Novel sulphate-reducing endosymbionts in the free-living metamonad Anaeramoeba.</title>
        <authorList>
            <person name="Jerlstrom-Hultqvist J."/>
            <person name="Cepicka I."/>
            <person name="Gallot-Lavallee L."/>
            <person name="Salas-Leiva D."/>
            <person name="Curtis B.A."/>
            <person name="Zahonova K."/>
            <person name="Pipaliya S."/>
            <person name="Dacks J."/>
            <person name="Roger A.J."/>
        </authorList>
    </citation>
    <scope>NUCLEOTIDE SEQUENCE</scope>
    <source>
        <strain evidence="3">Busselton2</strain>
    </source>
</reference>
<evidence type="ECO:0000256" key="2">
    <source>
        <dbReference type="SAM" id="MobiDB-lite"/>
    </source>
</evidence>